<dbReference type="InterPro" id="IPR008964">
    <property type="entry name" value="Invasin/intimin_cell_adhesion"/>
</dbReference>
<dbReference type="InterPro" id="IPR001220">
    <property type="entry name" value="Legume_lectin_dom"/>
</dbReference>
<evidence type="ECO:0000256" key="1">
    <source>
        <dbReference type="ARBA" id="ARBA00010116"/>
    </source>
</evidence>
<dbReference type="Proteomes" id="UP000509594">
    <property type="component" value="Chromosome"/>
</dbReference>
<feature type="domain" description="PKD" evidence="4">
    <location>
        <begin position="704"/>
        <end position="773"/>
    </location>
</feature>
<dbReference type="SUPFAM" id="SSF49373">
    <property type="entry name" value="Invasin/intimin cell-adhesion fragments"/>
    <property type="match status" value="1"/>
</dbReference>
<keyword evidence="3" id="KW-0812">Transmembrane</keyword>
<evidence type="ECO:0000313" key="6">
    <source>
        <dbReference type="Proteomes" id="UP000509594"/>
    </source>
</evidence>
<feature type="transmembrane region" description="Helical" evidence="3">
    <location>
        <begin position="1135"/>
        <end position="1154"/>
    </location>
</feature>
<feature type="region of interest" description="Disordered" evidence="2">
    <location>
        <begin position="1085"/>
        <end position="1134"/>
    </location>
</feature>
<dbReference type="AlphaFoldDB" id="A0A7D5I3Z9"/>
<dbReference type="OrthoDB" id="125160at2157"/>
<evidence type="ECO:0000256" key="2">
    <source>
        <dbReference type="SAM" id="MobiDB-lite"/>
    </source>
</evidence>
<protein>
    <submittedName>
        <fullName evidence="5">Ig-like domain-containing protein</fullName>
    </submittedName>
</protein>
<dbReference type="CDD" id="cd00146">
    <property type="entry name" value="PKD"/>
    <property type="match status" value="1"/>
</dbReference>
<dbReference type="InterPro" id="IPR013320">
    <property type="entry name" value="ConA-like_dom_sf"/>
</dbReference>
<feature type="compositionally biased region" description="Acidic residues" evidence="2">
    <location>
        <begin position="1121"/>
        <end position="1132"/>
    </location>
</feature>
<dbReference type="SUPFAM" id="SSF49299">
    <property type="entry name" value="PKD domain"/>
    <property type="match status" value="1"/>
</dbReference>
<dbReference type="FunFam" id="2.60.40.10:FF:000270">
    <property type="entry name" value="Cell surface protein"/>
    <property type="match status" value="1"/>
</dbReference>
<dbReference type="Pfam" id="PF18911">
    <property type="entry name" value="PKD_4"/>
    <property type="match status" value="1"/>
</dbReference>
<dbReference type="EMBL" id="CP058215">
    <property type="protein sequence ID" value="QLC49344.1"/>
    <property type="molecule type" value="Genomic_DNA"/>
</dbReference>
<dbReference type="PANTHER" id="PTHR32401">
    <property type="entry name" value="CONCANAVALIN A-LIKE LECTIN FAMILY PROTEIN"/>
    <property type="match status" value="1"/>
</dbReference>
<dbReference type="PROSITE" id="PS50093">
    <property type="entry name" value="PKD"/>
    <property type="match status" value="1"/>
</dbReference>
<dbReference type="InterPro" id="IPR019825">
    <property type="entry name" value="Lectin_legB_Mn/Ca_BS"/>
</dbReference>
<evidence type="ECO:0000256" key="3">
    <source>
        <dbReference type="SAM" id="Phobius"/>
    </source>
</evidence>
<dbReference type="Gene3D" id="2.60.120.200">
    <property type="match status" value="1"/>
</dbReference>
<comment type="similarity">
    <text evidence="1">Belongs to the intimin/invasin family.</text>
</comment>
<dbReference type="InterPro" id="IPR003344">
    <property type="entry name" value="Big_1_dom"/>
</dbReference>
<dbReference type="InterPro" id="IPR056573">
    <property type="entry name" value="Lectin_L-type_dom"/>
</dbReference>
<dbReference type="Gene3D" id="2.60.40.10">
    <property type="entry name" value="Immunoglobulins"/>
    <property type="match status" value="2"/>
</dbReference>
<evidence type="ECO:0000259" key="4">
    <source>
        <dbReference type="PROSITE" id="PS50093"/>
    </source>
</evidence>
<dbReference type="GO" id="GO:0030246">
    <property type="term" value="F:carbohydrate binding"/>
    <property type="evidence" value="ECO:0007669"/>
    <property type="project" value="InterPro"/>
</dbReference>
<dbReference type="CDD" id="cd01951">
    <property type="entry name" value="lectin_L-type"/>
    <property type="match status" value="1"/>
</dbReference>
<reference evidence="5 6" key="1">
    <citation type="submission" date="2020-06" db="EMBL/GenBank/DDBJ databases">
        <title>Methanolobus halotolerans sp. nov., isolated from a saline lake Tus in Siberia.</title>
        <authorList>
            <person name="Shen Y."/>
            <person name="Chen S.-C."/>
            <person name="Lai M.-C."/>
            <person name="Huang H.-H."/>
            <person name="Chiu H.-H."/>
            <person name="Tang S.-L."/>
            <person name="Rogozin D.Y."/>
            <person name="Degermendzhy A.G."/>
        </authorList>
    </citation>
    <scope>NUCLEOTIDE SEQUENCE [LARGE SCALE GENOMIC DNA]</scope>
    <source>
        <strain evidence="5 6">DSM 21339</strain>
    </source>
</reference>
<dbReference type="InterPro" id="IPR000601">
    <property type="entry name" value="PKD_dom"/>
</dbReference>
<keyword evidence="3" id="KW-1133">Transmembrane helix</keyword>
<dbReference type="Pfam" id="PF00139">
    <property type="entry name" value="Lectin_legB"/>
    <property type="match status" value="1"/>
</dbReference>
<dbReference type="SMART" id="SM00089">
    <property type="entry name" value="PKD"/>
    <property type="match status" value="1"/>
</dbReference>
<dbReference type="SUPFAM" id="SSF49899">
    <property type="entry name" value="Concanavalin A-like lectins/glucanases"/>
    <property type="match status" value="1"/>
</dbReference>
<organism evidence="5 6">
    <name type="scientific">Methanolobus zinderi</name>
    <dbReference type="NCBI Taxonomy" id="536044"/>
    <lineage>
        <taxon>Archaea</taxon>
        <taxon>Methanobacteriati</taxon>
        <taxon>Methanobacteriota</taxon>
        <taxon>Stenosarchaea group</taxon>
        <taxon>Methanomicrobia</taxon>
        <taxon>Methanosarcinales</taxon>
        <taxon>Methanosarcinaceae</taxon>
        <taxon>Methanolobus</taxon>
    </lineage>
</organism>
<proteinExistence type="inferred from homology"/>
<accession>A0A7D5I3Z9</accession>
<dbReference type="InterPro" id="IPR035986">
    <property type="entry name" value="PKD_dom_sf"/>
</dbReference>
<feature type="compositionally biased region" description="Acidic residues" evidence="2">
    <location>
        <begin position="1098"/>
        <end position="1109"/>
    </location>
</feature>
<gene>
    <name evidence="5" type="ORF">HWN40_03230</name>
</gene>
<evidence type="ECO:0000313" key="5">
    <source>
        <dbReference type="EMBL" id="QLC49344.1"/>
    </source>
</evidence>
<keyword evidence="3" id="KW-0472">Membrane</keyword>
<dbReference type="KEGG" id="mzi:HWN40_03230"/>
<sequence length="1163" mass="125810">MNGNATQYNSNTLRLTPSLVDQHGSAFLKDKVSIGNDSSFSTYFTFKISNLGGNYPLKGADGLVFVIQPNSNDKSSRGSGLGYEYINNSIGVEFDTYDNSPVESGSSSDAAGNHIGVNINGNITSLSITDLDPNKINLRSDDVKHTWIDYNSSTNSIEVRINTTNTRPDNPQLIHNFEEQGQTLREIIGYEEAYIGFTAATGGAWENHDILSWHFTNTYDPIDINTYSYNEAPTQVILTSNPTNYTTACNVTATVKDANGNTVSDWPVSFSATNGTFDSNTSGSTDAEGNFTAAFSYSGEDITTITIKATAEGGAYEEYLLKTANEAPSTPGEFTTPTENQILNGGETLTVEWGTSTDPENDAVKYDLWFFNSTWTKIENLLNTNSSSFTLPEDNTDNAMFRVYANDTMDNSSARDVTFTIDSTKPVIEISGNPVDWQNTSATIDVNITDLTSVQVKWAAGVQDAAYFSSSGNETNDPHTFTVANNGSYTVYAKDAAGNTNITAFDVTKIDTENPSVSFGTNGSSTYATSHSTTVSASDTVSGLQELGFAWTQSVDETSVSSWTSFNSGDTLTNDSVSGDWYLHVRAVDNASNTIHSVSNVFKLDNEAPAYSWIQKPVSADTGDNITIELNVTDNAGISFANITVDGQEHQMDENSGNYSWNISIPASDSGTLVSSIDFNCTFTDIAGNVNSTGDNLINVAIVPIADFSANVTRGTEPLAVNFTDNSSGLVESWSWDFGDGNTSADQNPVHIFDSGNFTVNLTVTNTNGSSSSLMNIRAAPEPEYTLTPEDAEQISLYGDEINFSISSTLLSSFEWFIDGTPLNGAGVTTDASTDDSSNSSYCNINTSQYFNQDDYYMGIYNISVSVSNQSIGRTDNSSWEWTVTRSSSASNNDDIAFIINQSANVTTSGNESQVVFNTTDDSRTDNDGIHGSIIAISFNTTNESTGILTKIEFLNRSSINVTDSGFSADSVYQYFDISFNNETLVNNGSDRNIEFRVLNERSGKVLVKSSVRLRHWSNPAWEAYTPEFTRNDGTYSYFTVRNLSGFSPFTITCDYEQVSSGTNTDDGMPWYLKKMLLGIGSEEEISETETAANTGSESEDSVVFDDSDEVKTVEGNVAAESEDTGDSEDDNSTGMPFGIVAVLALAASAAVFLRNKGGRDKL</sequence>
<keyword evidence="6" id="KW-1185">Reference proteome</keyword>
<dbReference type="Pfam" id="PF02369">
    <property type="entry name" value="Big_1"/>
    <property type="match status" value="1"/>
</dbReference>
<name>A0A7D5I3Z9_9EURY</name>
<dbReference type="PANTHER" id="PTHR32401:SF49">
    <property type="entry name" value="OS10G0129200 PROTEIN"/>
    <property type="match status" value="1"/>
</dbReference>
<dbReference type="PROSITE" id="PS00307">
    <property type="entry name" value="LECTIN_LEGUME_BETA"/>
    <property type="match status" value="1"/>
</dbReference>
<dbReference type="InterPro" id="IPR050258">
    <property type="entry name" value="Leguminous_Lectin"/>
</dbReference>
<dbReference type="InterPro" id="IPR013783">
    <property type="entry name" value="Ig-like_fold"/>
</dbReference>
<dbReference type="InterPro" id="IPR022409">
    <property type="entry name" value="PKD/Chitinase_dom"/>
</dbReference>